<feature type="domain" description="ABC3 transporter permease C-terminal" evidence="7">
    <location>
        <begin position="241"/>
        <end position="359"/>
    </location>
</feature>
<keyword evidence="2" id="KW-1003">Cell membrane</keyword>
<keyword evidence="4 6" id="KW-1133">Transmembrane helix</keyword>
<feature type="transmembrane region" description="Helical" evidence="6">
    <location>
        <begin position="327"/>
        <end position="349"/>
    </location>
</feature>
<evidence type="ECO:0000256" key="2">
    <source>
        <dbReference type="ARBA" id="ARBA00022475"/>
    </source>
</evidence>
<dbReference type="EMBL" id="NRGR01000041">
    <property type="protein sequence ID" value="PCC37738.1"/>
    <property type="molecule type" value="Genomic_DNA"/>
</dbReference>
<dbReference type="RefSeq" id="WP_096197923.1">
    <property type="nucleotide sequence ID" value="NZ_NRGR01000041.1"/>
</dbReference>
<gene>
    <name evidence="8" type="ORF">CIK66_17765</name>
</gene>
<comment type="caution">
    <text evidence="8">The sequence shown here is derived from an EMBL/GenBank/DDBJ whole genome shotgun (WGS) entry which is preliminary data.</text>
</comment>
<feature type="domain" description="ABC3 transporter permease C-terminal" evidence="7">
    <location>
        <begin position="585"/>
        <end position="699"/>
    </location>
</feature>
<feature type="transmembrane region" description="Helical" evidence="6">
    <location>
        <begin position="634"/>
        <end position="657"/>
    </location>
</feature>
<feature type="transmembrane region" description="Helical" evidence="6">
    <location>
        <begin position="17"/>
        <end position="39"/>
    </location>
</feature>
<dbReference type="PANTHER" id="PTHR30287:SF2">
    <property type="entry name" value="BLL1001 PROTEIN"/>
    <property type="match status" value="1"/>
</dbReference>
<dbReference type="GO" id="GO:0005886">
    <property type="term" value="C:plasma membrane"/>
    <property type="evidence" value="ECO:0007669"/>
    <property type="project" value="UniProtKB-SubCell"/>
</dbReference>
<comment type="subcellular location">
    <subcellularLocation>
        <location evidence="1">Cell membrane</location>
        <topology evidence="1">Multi-pass membrane protein</topology>
    </subcellularLocation>
</comment>
<feature type="transmembrane region" description="Helical" evidence="6">
    <location>
        <begin position="585"/>
        <end position="607"/>
    </location>
</feature>
<dbReference type="InterPro" id="IPR003838">
    <property type="entry name" value="ABC3_permease_C"/>
</dbReference>
<name>A0A2A3YEN9_9MICO</name>
<feature type="transmembrane region" description="Helical" evidence="6">
    <location>
        <begin position="282"/>
        <end position="315"/>
    </location>
</feature>
<evidence type="ECO:0000256" key="3">
    <source>
        <dbReference type="ARBA" id="ARBA00022692"/>
    </source>
</evidence>
<protein>
    <recommendedName>
        <fullName evidence="7">ABC3 transporter permease C-terminal domain-containing protein</fullName>
    </recommendedName>
</protein>
<proteinExistence type="predicted"/>
<evidence type="ECO:0000313" key="8">
    <source>
        <dbReference type="EMBL" id="PCC37738.1"/>
    </source>
</evidence>
<evidence type="ECO:0000256" key="5">
    <source>
        <dbReference type="ARBA" id="ARBA00023136"/>
    </source>
</evidence>
<evidence type="ECO:0000256" key="4">
    <source>
        <dbReference type="ARBA" id="ARBA00022989"/>
    </source>
</evidence>
<evidence type="ECO:0000256" key="6">
    <source>
        <dbReference type="SAM" id="Phobius"/>
    </source>
</evidence>
<feature type="transmembrane region" description="Helical" evidence="6">
    <location>
        <begin position="464"/>
        <end position="487"/>
    </location>
</feature>
<dbReference type="OrthoDB" id="3223244at2"/>
<dbReference type="Proteomes" id="UP000218598">
    <property type="component" value="Unassembled WGS sequence"/>
</dbReference>
<reference evidence="8 9" key="1">
    <citation type="journal article" date="2017" name="Elife">
        <title>Extensive horizontal gene transfer in cheese-associated bacteria.</title>
        <authorList>
            <person name="Bonham K.S."/>
            <person name="Wolfe B.E."/>
            <person name="Dutton R.J."/>
        </authorList>
    </citation>
    <scope>NUCLEOTIDE SEQUENCE [LARGE SCALE GENOMIC DNA]</scope>
    <source>
        <strain evidence="8 9">341_9</strain>
    </source>
</reference>
<keyword evidence="3 6" id="KW-0812">Transmembrane</keyword>
<organism evidence="8 9">
    <name type="scientific">Brachybacterium alimentarium</name>
    <dbReference type="NCBI Taxonomy" id="47845"/>
    <lineage>
        <taxon>Bacteria</taxon>
        <taxon>Bacillati</taxon>
        <taxon>Actinomycetota</taxon>
        <taxon>Actinomycetes</taxon>
        <taxon>Micrococcales</taxon>
        <taxon>Dermabacteraceae</taxon>
        <taxon>Brachybacterium</taxon>
    </lineage>
</organism>
<dbReference type="PANTHER" id="PTHR30287">
    <property type="entry name" value="MEMBRANE COMPONENT OF PREDICTED ABC SUPERFAMILY METABOLITE UPTAKE TRANSPORTER"/>
    <property type="match status" value="1"/>
</dbReference>
<evidence type="ECO:0000256" key="1">
    <source>
        <dbReference type="ARBA" id="ARBA00004651"/>
    </source>
</evidence>
<evidence type="ECO:0000313" key="9">
    <source>
        <dbReference type="Proteomes" id="UP000218598"/>
    </source>
</evidence>
<dbReference type="AlphaFoldDB" id="A0A2A3YEN9"/>
<accession>A0A2A3YEN9</accession>
<dbReference type="Pfam" id="PF02687">
    <property type="entry name" value="FtsX"/>
    <property type="match status" value="2"/>
</dbReference>
<feature type="transmembrane region" description="Helical" evidence="6">
    <location>
        <begin position="669"/>
        <end position="689"/>
    </location>
</feature>
<sequence>MVYRTAVLSVARRPGQAFMIGIAVVTAAAFAAASLLIALNARDALVAFGVTTPPAVDAVVIPSTELETATVADIAEQVRALPGASEVAVQYYGDVEVEIGGTTSTWKLSSDPGFGPLSEIPELTEGNPPETGEVILGTSTADRVGASVGDSFVVEGHDLVVSGIGPVHEFGQDVALVSAEDAVALGETMIPVQIFVTGDPDLDAMKSIAGESIVLSGEERRAEQERTVTETSTGVFGALAVFVGLALVSAVVIVSSTFRIVLSRRATELALLRCVGATRTQVSRLVLVEAACIGLLGGIAGAAIGLGISAALVAAARAAGLLNAPFISSPVGLVACVALAVLCTIVAALPAARAAGSSSPVEALGASRSTEARPVRRRARLILAGALVATAVATGAVGLSASSTDQFLGLALAALSGILVFGAFVATGPFLVAWAAALLRPLASWSVSIRLALSNTRRASRRTAAMTTVLTLGVGLSAALIVGVAGATQDAEDGVARNFPSTAIIPVDLVADPEAVATELSAHPAVDARIDGLDILIDPAPGSSDEDLRSAVLESTDPGTSIYWADDVLEGIEQMILIGQAVGGTMIGVTMLVAMIGVMVTLALSVTERQQEIALLRALGVSRSGARRSIAAEAALAALVGATTGVVFGSGYGVLALHVLGLSAGPPPLAALAALVVGVIVAAMVAAAVPMRNAARVQPAIGVAAR</sequence>
<feature type="transmembrane region" description="Helical" evidence="6">
    <location>
        <begin position="381"/>
        <end position="401"/>
    </location>
</feature>
<keyword evidence="5 6" id="KW-0472">Membrane</keyword>
<keyword evidence="9" id="KW-1185">Reference proteome</keyword>
<dbReference type="InterPro" id="IPR038766">
    <property type="entry name" value="Membrane_comp_ABC_pdt"/>
</dbReference>
<evidence type="ECO:0000259" key="7">
    <source>
        <dbReference type="Pfam" id="PF02687"/>
    </source>
</evidence>
<feature type="transmembrane region" description="Helical" evidence="6">
    <location>
        <begin position="413"/>
        <end position="443"/>
    </location>
</feature>
<feature type="transmembrane region" description="Helical" evidence="6">
    <location>
        <begin position="235"/>
        <end position="262"/>
    </location>
</feature>